<dbReference type="GeneTree" id="ENSGT00530000065390"/>
<name>A0A8C5QK76_9ANUR</name>
<dbReference type="Proteomes" id="UP000694569">
    <property type="component" value="Unplaced"/>
</dbReference>
<feature type="compositionally biased region" description="Acidic residues" evidence="8">
    <location>
        <begin position="49"/>
        <end position="62"/>
    </location>
</feature>
<sequence length="133" mass="15038">MKTCRRFIYFGIFMVLLFCKDLARAKPMAGLQSLSRLLEDNFERPFGSEEAEHENGELEPTDTLDQQNSDSQWSRNRIEPAGSSHLRDIALQQLLTNPLGSSRRYQLRSKKGISRGCFGVRIDRIGSLSGLGC</sequence>
<keyword evidence="6" id="KW-1015">Disulfide bond</keyword>
<dbReference type="PANTHER" id="PTHR12167:SF5">
    <property type="entry name" value="C-TYPE NATRIURETIC PEPTIDE 3-LIKE PRECURSOR"/>
    <property type="match status" value="1"/>
</dbReference>
<comment type="similarity">
    <text evidence="2 7">Belongs to the natriuretic peptide family.</text>
</comment>
<keyword evidence="9" id="KW-0732">Signal</keyword>
<proteinExistence type="inferred from homology"/>
<dbReference type="InterPro" id="IPR002408">
    <property type="entry name" value="Natriuretic_peptide_brain"/>
</dbReference>
<evidence type="ECO:0000256" key="8">
    <source>
        <dbReference type="SAM" id="MobiDB-lite"/>
    </source>
</evidence>
<dbReference type="InterPro" id="IPR030480">
    <property type="entry name" value="Natr_peptide_CS"/>
</dbReference>
<evidence type="ECO:0000313" key="10">
    <source>
        <dbReference type="Ensembl" id="ENSLLEP00000038756.1"/>
    </source>
</evidence>
<evidence type="ECO:0000256" key="2">
    <source>
        <dbReference type="ARBA" id="ARBA00009041"/>
    </source>
</evidence>
<feature type="compositionally biased region" description="Polar residues" evidence="8">
    <location>
        <begin position="63"/>
        <end position="75"/>
    </location>
</feature>
<feature type="signal peptide" evidence="9">
    <location>
        <begin position="1"/>
        <end position="25"/>
    </location>
</feature>
<evidence type="ECO:0000256" key="9">
    <source>
        <dbReference type="SAM" id="SignalP"/>
    </source>
</evidence>
<dbReference type="Pfam" id="PF00212">
    <property type="entry name" value="ANP"/>
    <property type="match status" value="1"/>
</dbReference>
<keyword evidence="11" id="KW-1185">Reference proteome</keyword>
<reference evidence="10" key="2">
    <citation type="submission" date="2025-09" db="UniProtKB">
        <authorList>
            <consortium name="Ensembl"/>
        </authorList>
    </citation>
    <scope>IDENTIFICATION</scope>
</reference>
<dbReference type="GO" id="GO:0097746">
    <property type="term" value="P:blood vessel diameter maintenance"/>
    <property type="evidence" value="ECO:0007669"/>
    <property type="project" value="UniProtKB-KW"/>
</dbReference>
<evidence type="ECO:0000256" key="3">
    <source>
        <dbReference type="ARBA" id="ARBA00022525"/>
    </source>
</evidence>
<evidence type="ECO:0000256" key="5">
    <source>
        <dbReference type="ARBA" id="ARBA00022858"/>
    </source>
</evidence>
<dbReference type="PRINTS" id="PR00710">
    <property type="entry name" value="NATPEPTIDES"/>
</dbReference>
<keyword evidence="3" id="KW-0964">Secreted</keyword>
<reference evidence="10" key="1">
    <citation type="submission" date="2025-08" db="UniProtKB">
        <authorList>
            <consortium name="Ensembl"/>
        </authorList>
    </citation>
    <scope>IDENTIFICATION</scope>
</reference>
<dbReference type="GO" id="GO:0005179">
    <property type="term" value="F:hormone activity"/>
    <property type="evidence" value="ECO:0007669"/>
    <property type="project" value="InterPro"/>
</dbReference>
<dbReference type="GO" id="GO:0006182">
    <property type="term" value="P:cGMP biosynthetic process"/>
    <property type="evidence" value="ECO:0007669"/>
    <property type="project" value="TreeGrafter"/>
</dbReference>
<dbReference type="PRINTS" id="PR00712">
    <property type="entry name" value="BNATPEPTIDE"/>
</dbReference>
<dbReference type="OrthoDB" id="8911465at2759"/>
<dbReference type="GO" id="GO:0005576">
    <property type="term" value="C:extracellular region"/>
    <property type="evidence" value="ECO:0007669"/>
    <property type="project" value="UniProtKB-SubCell"/>
</dbReference>
<feature type="region of interest" description="Disordered" evidence="8">
    <location>
        <begin position="45"/>
        <end position="77"/>
    </location>
</feature>
<dbReference type="InterPro" id="IPR000663">
    <property type="entry name" value="Natr_peptide"/>
</dbReference>
<evidence type="ECO:0000256" key="6">
    <source>
        <dbReference type="ARBA" id="ARBA00023157"/>
    </source>
</evidence>
<keyword evidence="4" id="KW-0165">Cleavage on pair of basic residues</keyword>
<evidence type="ECO:0000256" key="4">
    <source>
        <dbReference type="ARBA" id="ARBA00022685"/>
    </source>
</evidence>
<dbReference type="Ensembl" id="ENSLLET00000040293.1">
    <property type="protein sequence ID" value="ENSLLEP00000038756.1"/>
    <property type="gene ID" value="ENSLLEG00000024591.1"/>
</dbReference>
<evidence type="ECO:0000256" key="7">
    <source>
        <dbReference type="RuleBase" id="RU003686"/>
    </source>
</evidence>
<dbReference type="AlphaFoldDB" id="A0A8C5QK76"/>
<protein>
    <submittedName>
        <fullName evidence="10">Uncharacterized protein</fullName>
    </submittedName>
</protein>
<comment type="subcellular location">
    <subcellularLocation>
        <location evidence="1 7">Secreted</location>
    </subcellularLocation>
</comment>
<accession>A0A8C5QK76</accession>
<dbReference type="PANTHER" id="PTHR12167">
    <property type="entry name" value="C-TYPE NATRIURETIC PEPTIDE"/>
    <property type="match status" value="1"/>
</dbReference>
<keyword evidence="5 7" id="KW-0838">Vasoactive</keyword>
<evidence type="ECO:0000313" key="11">
    <source>
        <dbReference type="Proteomes" id="UP000694569"/>
    </source>
</evidence>
<dbReference type="PROSITE" id="PS00263">
    <property type="entry name" value="NATRIURETIC_PEPTIDE"/>
    <property type="match status" value="1"/>
</dbReference>
<dbReference type="SMART" id="SM00183">
    <property type="entry name" value="NAT_PEP"/>
    <property type="match status" value="1"/>
</dbReference>
<organism evidence="10 11">
    <name type="scientific">Leptobrachium leishanense</name>
    <name type="common">Leishan spiny toad</name>
    <dbReference type="NCBI Taxonomy" id="445787"/>
    <lineage>
        <taxon>Eukaryota</taxon>
        <taxon>Metazoa</taxon>
        <taxon>Chordata</taxon>
        <taxon>Craniata</taxon>
        <taxon>Vertebrata</taxon>
        <taxon>Euteleostomi</taxon>
        <taxon>Amphibia</taxon>
        <taxon>Batrachia</taxon>
        <taxon>Anura</taxon>
        <taxon>Pelobatoidea</taxon>
        <taxon>Megophryidae</taxon>
        <taxon>Leptobrachium</taxon>
    </lineage>
</organism>
<dbReference type="GO" id="GO:0007168">
    <property type="term" value="P:receptor guanylyl cyclase signaling pathway"/>
    <property type="evidence" value="ECO:0007669"/>
    <property type="project" value="TreeGrafter"/>
</dbReference>
<evidence type="ECO:0000256" key="1">
    <source>
        <dbReference type="ARBA" id="ARBA00004613"/>
    </source>
</evidence>
<feature type="chain" id="PRO_5034344859" evidence="9">
    <location>
        <begin position="26"/>
        <end position="133"/>
    </location>
</feature>